<evidence type="ECO:0000256" key="6">
    <source>
        <dbReference type="ARBA" id="ARBA00022927"/>
    </source>
</evidence>
<feature type="transmembrane region" description="Helical" evidence="9">
    <location>
        <begin position="212"/>
        <end position="237"/>
    </location>
</feature>
<gene>
    <name evidence="11" type="ORF">FHW37_10863</name>
</gene>
<feature type="transmembrane region" description="Helical" evidence="9">
    <location>
        <begin position="95"/>
        <end position="123"/>
    </location>
</feature>
<keyword evidence="4 9" id="KW-0812">Transmembrane</keyword>
<reference evidence="11 12" key="1">
    <citation type="submission" date="2019-06" db="EMBL/GenBank/DDBJ databases">
        <title>Sorghum-associated microbial communities from plants grown in Nebraska, USA.</title>
        <authorList>
            <person name="Schachtman D."/>
        </authorList>
    </citation>
    <scope>NUCLEOTIDE SEQUENCE [LARGE SCALE GENOMIC DNA]</scope>
    <source>
        <strain evidence="11 12">1225</strain>
    </source>
</reference>
<dbReference type="GO" id="GO:0015833">
    <property type="term" value="P:peptide transport"/>
    <property type="evidence" value="ECO:0007669"/>
    <property type="project" value="UniProtKB-KW"/>
</dbReference>
<comment type="subcellular location">
    <subcellularLocation>
        <location evidence="1 9">Cell membrane</location>
        <topology evidence="1 9">Multi-pass membrane protein</topology>
    </subcellularLocation>
</comment>
<dbReference type="GO" id="GO:0005886">
    <property type="term" value="C:plasma membrane"/>
    <property type="evidence" value="ECO:0007669"/>
    <property type="project" value="UniProtKB-SubCell"/>
</dbReference>
<dbReference type="PANTHER" id="PTHR43386">
    <property type="entry name" value="OLIGOPEPTIDE TRANSPORT SYSTEM PERMEASE PROTEIN APPC"/>
    <property type="match status" value="1"/>
</dbReference>
<dbReference type="GO" id="GO:0055085">
    <property type="term" value="P:transmembrane transport"/>
    <property type="evidence" value="ECO:0007669"/>
    <property type="project" value="InterPro"/>
</dbReference>
<dbReference type="InterPro" id="IPR000515">
    <property type="entry name" value="MetI-like"/>
</dbReference>
<accession>A0A561QGA4</accession>
<dbReference type="PANTHER" id="PTHR43386:SF1">
    <property type="entry name" value="D,D-DIPEPTIDE TRANSPORT SYSTEM PERMEASE PROTEIN DDPC-RELATED"/>
    <property type="match status" value="1"/>
</dbReference>
<evidence type="ECO:0000256" key="2">
    <source>
        <dbReference type="ARBA" id="ARBA00022448"/>
    </source>
</evidence>
<evidence type="ECO:0000256" key="8">
    <source>
        <dbReference type="ARBA" id="ARBA00023136"/>
    </source>
</evidence>
<keyword evidence="7 9" id="KW-1133">Transmembrane helix</keyword>
<dbReference type="RefSeq" id="WP_246690899.1">
    <property type="nucleotide sequence ID" value="NZ_VIWP01000008.1"/>
</dbReference>
<protein>
    <submittedName>
        <fullName evidence="11">Peptide/nickel transport system permease protein</fullName>
    </submittedName>
</protein>
<keyword evidence="6" id="KW-0653">Protein transport</keyword>
<dbReference type="GO" id="GO:0015031">
    <property type="term" value="P:protein transport"/>
    <property type="evidence" value="ECO:0007669"/>
    <property type="project" value="UniProtKB-KW"/>
</dbReference>
<evidence type="ECO:0000256" key="3">
    <source>
        <dbReference type="ARBA" id="ARBA00022475"/>
    </source>
</evidence>
<evidence type="ECO:0000256" key="1">
    <source>
        <dbReference type="ARBA" id="ARBA00004651"/>
    </source>
</evidence>
<keyword evidence="12" id="KW-1185">Reference proteome</keyword>
<comment type="caution">
    <text evidence="11">The sequence shown here is derived from an EMBL/GenBank/DDBJ whole genome shotgun (WGS) entry which is preliminary data.</text>
</comment>
<dbReference type="Gene3D" id="1.10.3720.10">
    <property type="entry name" value="MetI-like"/>
    <property type="match status" value="1"/>
</dbReference>
<sequence>MSESRTVTRSMLHAFLAALIRSKPGLAGAVILTIFVLAALLAPVLGLPDPVKGDLLARLKPPTISLSGFGAHPLGTDQLGRDILSRIIYGGRVTLMIAALSVLTGGVFGVVIGLISGFFGGWVDRVLMRVVDMQLSVPLTILALLIIASLGPALHNLVMVLALTSWVQYARVVRGQVLAVKSREYIQSARAIAAHPLRIIFHHVLPNVMTPAIVVLTLELARIILLEAGLSFLGLGIQPPDAAWGRMLAEGRTFMSTAWWLSVFPGVAIMLTVLSVNLLGDWLRDYFDPHLEG</sequence>
<dbReference type="Proteomes" id="UP000320653">
    <property type="component" value="Unassembled WGS sequence"/>
</dbReference>
<organism evidence="11 12">
    <name type="scientific">Neorhizobium alkalisoli</name>
    <dbReference type="NCBI Taxonomy" id="528178"/>
    <lineage>
        <taxon>Bacteria</taxon>
        <taxon>Pseudomonadati</taxon>
        <taxon>Pseudomonadota</taxon>
        <taxon>Alphaproteobacteria</taxon>
        <taxon>Hyphomicrobiales</taxon>
        <taxon>Rhizobiaceae</taxon>
        <taxon>Rhizobium/Agrobacterium group</taxon>
        <taxon>Neorhizobium</taxon>
    </lineage>
</organism>
<evidence type="ECO:0000256" key="5">
    <source>
        <dbReference type="ARBA" id="ARBA00022856"/>
    </source>
</evidence>
<dbReference type="AlphaFoldDB" id="A0A561QGA4"/>
<comment type="similarity">
    <text evidence="9">Belongs to the binding-protein-dependent transport system permease family.</text>
</comment>
<evidence type="ECO:0000313" key="12">
    <source>
        <dbReference type="Proteomes" id="UP000320653"/>
    </source>
</evidence>
<dbReference type="PROSITE" id="PS50928">
    <property type="entry name" value="ABC_TM1"/>
    <property type="match status" value="1"/>
</dbReference>
<evidence type="ECO:0000313" key="11">
    <source>
        <dbReference type="EMBL" id="TWF49393.1"/>
    </source>
</evidence>
<dbReference type="CDD" id="cd06261">
    <property type="entry name" value="TM_PBP2"/>
    <property type="match status" value="1"/>
</dbReference>
<proteinExistence type="inferred from homology"/>
<evidence type="ECO:0000259" key="10">
    <source>
        <dbReference type="PROSITE" id="PS50928"/>
    </source>
</evidence>
<dbReference type="InterPro" id="IPR035906">
    <property type="entry name" value="MetI-like_sf"/>
</dbReference>
<dbReference type="InterPro" id="IPR050366">
    <property type="entry name" value="BP-dependent_transpt_permease"/>
</dbReference>
<dbReference type="EMBL" id="VIWP01000008">
    <property type="protein sequence ID" value="TWF49393.1"/>
    <property type="molecule type" value="Genomic_DNA"/>
</dbReference>
<evidence type="ECO:0000256" key="4">
    <source>
        <dbReference type="ARBA" id="ARBA00022692"/>
    </source>
</evidence>
<keyword evidence="5" id="KW-0571">Peptide transport</keyword>
<keyword evidence="3" id="KW-1003">Cell membrane</keyword>
<dbReference type="SUPFAM" id="SSF161098">
    <property type="entry name" value="MetI-like"/>
    <property type="match status" value="1"/>
</dbReference>
<dbReference type="Pfam" id="PF12911">
    <property type="entry name" value="OppC_N"/>
    <property type="match status" value="1"/>
</dbReference>
<feature type="domain" description="ABC transmembrane type-1" evidence="10">
    <location>
        <begin position="91"/>
        <end position="280"/>
    </location>
</feature>
<feature type="transmembrane region" description="Helical" evidence="9">
    <location>
        <begin position="135"/>
        <end position="154"/>
    </location>
</feature>
<keyword evidence="2 9" id="KW-0813">Transport</keyword>
<dbReference type="InterPro" id="IPR025966">
    <property type="entry name" value="OppC_N"/>
</dbReference>
<evidence type="ECO:0000256" key="9">
    <source>
        <dbReference type="RuleBase" id="RU363032"/>
    </source>
</evidence>
<dbReference type="Pfam" id="PF00528">
    <property type="entry name" value="BPD_transp_1"/>
    <property type="match status" value="1"/>
</dbReference>
<name>A0A561QGA4_9HYPH</name>
<feature type="transmembrane region" description="Helical" evidence="9">
    <location>
        <begin position="258"/>
        <end position="279"/>
    </location>
</feature>
<keyword evidence="8 9" id="KW-0472">Membrane</keyword>
<evidence type="ECO:0000256" key="7">
    <source>
        <dbReference type="ARBA" id="ARBA00022989"/>
    </source>
</evidence>